<feature type="domain" description="Solute-binding protein family 5" evidence="4">
    <location>
        <begin position="100"/>
        <end position="511"/>
    </location>
</feature>
<evidence type="ECO:0000259" key="4">
    <source>
        <dbReference type="Pfam" id="PF00496"/>
    </source>
</evidence>
<name>A0A830FD81_9EURY</name>
<dbReference type="InterPro" id="IPR000914">
    <property type="entry name" value="SBP_5_dom"/>
</dbReference>
<dbReference type="RefSeq" id="WP_188883132.1">
    <property type="nucleotide sequence ID" value="NZ_BMPF01000002.1"/>
</dbReference>
<dbReference type="OrthoDB" id="233597at2157"/>
<evidence type="ECO:0000256" key="2">
    <source>
        <dbReference type="ARBA" id="ARBA00022448"/>
    </source>
</evidence>
<dbReference type="Gene3D" id="3.10.105.10">
    <property type="entry name" value="Dipeptide-binding Protein, Domain 3"/>
    <property type="match status" value="1"/>
</dbReference>
<dbReference type="Proteomes" id="UP000628840">
    <property type="component" value="Unassembled WGS sequence"/>
</dbReference>
<evidence type="ECO:0000256" key="1">
    <source>
        <dbReference type="ARBA" id="ARBA00005695"/>
    </source>
</evidence>
<keyword evidence="2" id="KW-0813">Transport</keyword>
<dbReference type="GO" id="GO:1904680">
    <property type="term" value="F:peptide transmembrane transporter activity"/>
    <property type="evidence" value="ECO:0007669"/>
    <property type="project" value="TreeGrafter"/>
</dbReference>
<dbReference type="NCBIfam" id="TIGR01409">
    <property type="entry name" value="TAT_signal_seq"/>
    <property type="match status" value="1"/>
</dbReference>
<dbReference type="InterPro" id="IPR019546">
    <property type="entry name" value="TAT_signal_bac_arc"/>
</dbReference>
<dbReference type="EMBL" id="BMPF01000002">
    <property type="protein sequence ID" value="GGL35231.1"/>
    <property type="molecule type" value="Genomic_DNA"/>
</dbReference>
<dbReference type="CDD" id="cd00995">
    <property type="entry name" value="PBP2_NikA_DppA_OppA_like"/>
    <property type="match status" value="1"/>
</dbReference>
<dbReference type="GO" id="GO:0015833">
    <property type="term" value="P:peptide transport"/>
    <property type="evidence" value="ECO:0007669"/>
    <property type="project" value="TreeGrafter"/>
</dbReference>
<keyword evidence="6" id="KW-1185">Reference proteome</keyword>
<dbReference type="Pfam" id="PF00496">
    <property type="entry name" value="SBP_bac_5"/>
    <property type="match status" value="1"/>
</dbReference>
<evidence type="ECO:0000313" key="6">
    <source>
        <dbReference type="Proteomes" id="UP000628840"/>
    </source>
</evidence>
<dbReference type="SUPFAM" id="SSF53850">
    <property type="entry name" value="Periplasmic binding protein-like II"/>
    <property type="match status" value="1"/>
</dbReference>
<accession>A0A830FD81</accession>
<dbReference type="Gene3D" id="3.40.190.10">
    <property type="entry name" value="Periplasmic binding protein-like II"/>
    <property type="match status" value="1"/>
</dbReference>
<comment type="similarity">
    <text evidence="1">Belongs to the bacterial solute-binding protein 5 family.</text>
</comment>
<sequence>MTISGNLSRRRFLQATGGAATAAALAGCGGNEGETATTTAATRTTDATASGGDVGENTFSMINSSVSTFDPVAFVDEASGYVIQQLFETLTDYPNGEVDVETLLATDYEVSDDGRTYTFHLAEDATYSTGDPVTAGDFVYAWERLAASPNSKRAGFLLDNLGIEHETTTATTDDGREVERYVPDSMAVTAVDEHTLEVTLAQPNFAALRILAYRGFAAVPEGIVGDIDGYEGELSQSAFATENPVGSGPFTLDAWRRSVSIDLAARDDYWGDGPAVDGVHMQVLERTSARYAYATLNMNADNPYVPPSKWDASKRTIEGTDERGRRYGEYGPLENGLTVPYYAVDELSTYWLAFNCQNVPKPVRRAVSYAVSQQTVVSELFKDRYNPAHTLTPPGLFPGGPDAQSAFAAEHYPYGVDTETRLDEARRVMADAGYDDSETFDLTLTLYQGDTYRQLGTLVRDLLSSAHMDVTIEQPQQSTMLTRLRNGNVDVVSSGWSADYPAATNFLQLVNPPSTRTSDPSATSYYDWFGTAAAERAANAWDRIQDSLGPSEAAAETRSEAYRTMERAWMEDAVIVPLFFSVAHHMDYPWLEKERTGAMGSSNMRFDELSVGDRSQYR</sequence>
<dbReference type="InterPro" id="IPR039424">
    <property type="entry name" value="SBP_5"/>
</dbReference>
<dbReference type="PROSITE" id="PS51318">
    <property type="entry name" value="TAT"/>
    <property type="match status" value="1"/>
</dbReference>
<comment type="caution">
    <text evidence="5">The sequence shown here is derived from an EMBL/GenBank/DDBJ whole genome shotgun (WGS) entry which is preliminary data.</text>
</comment>
<gene>
    <name evidence="5" type="ORF">GCM10009037_18590</name>
</gene>
<dbReference type="PIRSF" id="PIRSF002741">
    <property type="entry name" value="MppA"/>
    <property type="match status" value="1"/>
</dbReference>
<proteinExistence type="inferred from homology"/>
<organism evidence="5 6">
    <name type="scientific">Halarchaeum grantii</name>
    <dbReference type="NCBI Taxonomy" id="1193105"/>
    <lineage>
        <taxon>Archaea</taxon>
        <taxon>Methanobacteriati</taxon>
        <taxon>Methanobacteriota</taxon>
        <taxon>Stenosarchaea group</taxon>
        <taxon>Halobacteria</taxon>
        <taxon>Halobacteriales</taxon>
        <taxon>Halobacteriaceae</taxon>
    </lineage>
</organism>
<dbReference type="GO" id="GO:0043190">
    <property type="term" value="C:ATP-binding cassette (ABC) transporter complex"/>
    <property type="evidence" value="ECO:0007669"/>
    <property type="project" value="InterPro"/>
</dbReference>
<protein>
    <recommendedName>
        <fullName evidence="4">Solute-binding protein family 5 domain-containing protein</fullName>
    </recommendedName>
</protein>
<dbReference type="PANTHER" id="PTHR30290">
    <property type="entry name" value="PERIPLASMIC BINDING COMPONENT OF ABC TRANSPORTER"/>
    <property type="match status" value="1"/>
</dbReference>
<dbReference type="AlphaFoldDB" id="A0A830FD81"/>
<dbReference type="GO" id="GO:0042597">
    <property type="term" value="C:periplasmic space"/>
    <property type="evidence" value="ECO:0007669"/>
    <property type="project" value="UniProtKB-ARBA"/>
</dbReference>
<dbReference type="PANTHER" id="PTHR30290:SF9">
    <property type="entry name" value="OLIGOPEPTIDE-BINDING PROTEIN APPA"/>
    <property type="match status" value="1"/>
</dbReference>
<dbReference type="InterPro" id="IPR030678">
    <property type="entry name" value="Peptide/Ni-bd"/>
</dbReference>
<evidence type="ECO:0000313" key="5">
    <source>
        <dbReference type="EMBL" id="GGL35231.1"/>
    </source>
</evidence>
<keyword evidence="3" id="KW-0732">Signal</keyword>
<evidence type="ECO:0000256" key="3">
    <source>
        <dbReference type="ARBA" id="ARBA00022729"/>
    </source>
</evidence>
<dbReference type="InterPro" id="IPR006311">
    <property type="entry name" value="TAT_signal"/>
</dbReference>
<reference evidence="5 6" key="1">
    <citation type="journal article" date="2019" name="Int. J. Syst. Evol. Microbiol.">
        <title>The Global Catalogue of Microorganisms (GCM) 10K type strain sequencing project: providing services to taxonomists for standard genome sequencing and annotation.</title>
        <authorList>
            <consortium name="The Broad Institute Genomics Platform"/>
            <consortium name="The Broad Institute Genome Sequencing Center for Infectious Disease"/>
            <person name="Wu L."/>
            <person name="Ma J."/>
        </authorList>
    </citation>
    <scope>NUCLEOTIDE SEQUENCE [LARGE SCALE GENOMIC DNA]</scope>
    <source>
        <strain evidence="5 6">JCM 19585</strain>
    </source>
</reference>